<dbReference type="InterPro" id="IPR020981">
    <property type="entry name" value="Csm1/Pcs1_C"/>
</dbReference>
<keyword evidence="5" id="KW-1185">Reference proteome</keyword>
<dbReference type="GO" id="GO:1990644">
    <property type="term" value="F:microtubule site clamp"/>
    <property type="evidence" value="ECO:0007669"/>
    <property type="project" value="TreeGrafter"/>
</dbReference>
<feature type="compositionally biased region" description="Pro residues" evidence="2">
    <location>
        <begin position="46"/>
        <end position="64"/>
    </location>
</feature>
<dbReference type="CDD" id="cd23787">
    <property type="entry name" value="RWD_CSM1"/>
    <property type="match status" value="1"/>
</dbReference>
<dbReference type="PANTHER" id="PTHR28006:SF1">
    <property type="entry name" value="MONOPOLIN COMPLEX SUBUNIT CSM1"/>
    <property type="match status" value="1"/>
</dbReference>
<feature type="compositionally biased region" description="Polar residues" evidence="2">
    <location>
        <begin position="98"/>
        <end position="113"/>
    </location>
</feature>
<evidence type="ECO:0000256" key="2">
    <source>
        <dbReference type="SAM" id="MobiDB-lite"/>
    </source>
</evidence>
<dbReference type="GO" id="GO:0034506">
    <property type="term" value="C:chromosome, centromeric core domain"/>
    <property type="evidence" value="ECO:0007669"/>
    <property type="project" value="TreeGrafter"/>
</dbReference>
<evidence type="ECO:0000256" key="1">
    <source>
        <dbReference type="SAM" id="Coils"/>
    </source>
</evidence>
<accession>A0AAD7UX39</accession>
<dbReference type="GO" id="GO:0051315">
    <property type="term" value="P:attachment of mitotic spindle microtubules to kinetochore"/>
    <property type="evidence" value="ECO:0007669"/>
    <property type="project" value="TreeGrafter"/>
</dbReference>
<feature type="region of interest" description="Disordered" evidence="2">
    <location>
        <begin position="98"/>
        <end position="140"/>
    </location>
</feature>
<evidence type="ECO:0000313" key="4">
    <source>
        <dbReference type="EMBL" id="KAJ8655263.1"/>
    </source>
</evidence>
<sequence>MYRGRAAREALKLGAGNDKYANLDDDDDERINHMLFPQATNVRDAPVPPAPPVRAPVVPPPAPPARYGSSHEPISQNEIPSDGEEDRLFLDTYDNTQRTHPSAYASQPISTTKRPGKRQRTAVEQPATQQSTSRRKFDHFQEEAIEDVEEEEEEEYADVPRSMSLKDMYRRINELEKVKQHYDYLVSLRFTEPERIHKAYVAAKSKELRAADECMKRMEGELEQLSRENEELREKIQHSKPNRELVNQVDELNQELATISEEKEVLKKADHEMKQAMEMFKNLSGLTISGVRTIMEGDLYTCEQTGKRGTIRFKLLREKPGNDVRYIPLLDEKKDAQLLSLLPGFLTTEILFQSDKVYAFYSKLRNALDTLKTT</sequence>
<feature type="coiled-coil region" evidence="1">
    <location>
        <begin position="208"/>
        <end position="279"/>
    </location>
</feature>
<name>A0AAD7UX39_9FUNG</name>
<dbReference type="EMBL" id="JARTCD010000051">
    <property type="protein sequence ID" value="KAJ8655263.1"/>
    <property type="molecule type" value="Genomic_DNA"/>
</dbReference>
<dbReference type="Pfam" id="PF12539">
    <property type="entry name" value="Csm1"/>
    <property type="match status" value="1"/>
</dbReference>
<dbReference type="GO" id="GO:0045144">
    <property type="term" value="P:meiotic sister chromatid segregation"/>
    <property type="evidence" value="ECO:0007669"/>
    <property type="project" value="TreeGrafter"/>
</dbReference>
<protein>
    <recommendedName>
        <fullName evidence="3">Monopolin complex subunit Csm1/Pcs1 C-terminal domain-containing protein</fullName>
    </recommendedName>
</protein>
<keyword evidence="1" id="KW-0175">Coiled coil</keyword>
<comment type="caution">
    <text evidence="4">The sequence shown here is derived from an EMBL/GenBank/DDBJ whole genome shotgun (WGS) entry which is preliminary data.</text>
</comment>
<feature type="region of interest" description="Disordered" evidence="2">
    <location>
        <begin position="40"/>
        <end position="83"/>
    </location>
</feature>
<evidence type="ECO:0000259" key="3">
    <source>
        <dbReference type="Pfam" id="PF12539"/>
    </source>
</evidence>
<dbReference type="PANTHER" id="PTHR28006">
    <property type="entry name" value="MONOPOLIN COMPLEX SUBUNIT CSM1"/>
    <property type="match status" value="1"/>
</dbReference>
<evidence type="ECO:0000313" key="5">
    <source>
        <dbReference type="Proteomes" id="UP001234581"/>
    </source>
</evidence>
<dbReference type="Gene3D" id="3.90.1150.80">
    <property type="match status" value="1"/>
</dbReference>
<dbReference type="GO" id="GO:0072686">
    <property type="term" value="C:mitotic spindle"/>
    <property type="evidence" value="ECO:0007669"/>
    <property type="project" value="TreeGrafter"/>
</dbReference>
<dbReference type="InterPro" id="IPR038608">
    <property type="entry name" value="Csm1/Pcs1_C_sf"/>
</dbReference>
<organism evidence="4 5">
    <name type="scientific">Lichtheimia ornata</name>
    <dbReference type="NCBI Taxonomy" id="688661"/>
    <lineage>
        <taxon>Eukaryota</taxon>
        <taxon>Fungi</taxon>
        <taxon>Fungi incertae sedis</taxon>
        <taxon>Mucoromycota</taxon>
        <taxon>Mucoromycotina</taxon>
        <taxon>Mucoromycetes</taxon>
        <taxon>Mucorales</taxon>
        <taxon>Lichtheimiaceae</taxon>
        <taxon>Lichtheimia</taxon>
    </lineage>
</organism>
<dbReference type="RefSeq" id="XP_058340176.1">
    <property type="nucleotide sequence ID" value="XM_058489128.1"/>
</dbReference>
<dbReference type="Proteomes" id="UP001234581">
    <property type="component" value="Unassembled WGS sequence"/>
</dbReference>
<gene>
    <name evidence="4" type="ORF">O0I10_009131</name>
</gene>
<dbReference type="GeneID" id="83216538"/>
<dbReference type="InterPro" id="IPR040349">
    <property type="entry name" value="Csm1/Pcs1"/>
</dbReference>
<feature type="domain" description="Monopolin complex subunit Csm1/Pcs1 C-terminal" evidence="3">
    <location>
        <begin position="277"/>
        <end position="354"/>
    </location>
</feature>
<dbReference type="GO" id="GO:0033551">
    <property type="term" value="C:monopolin complex"/>
    <property type="evidence" value="ECO:0007669"/>
    <property type="project" value="InterPro"/>
</dbReference>
<dbReference type="AlphaFoldDB" id="A0AAD7UX39"/>
<proteinExistence type="predicted"/>
<reference evidence="4 5" key="1">
    <citation type="submission" date="2023-03" db="EMBL/GenBank/DDBJ databases">
        <title>Genome sequence of Lichtheimia ornata CBS 291.66.</title>
        <authorList>
            <person name="Mohabir J.T."/>
            <person name="Shea T.P."/>
            <person name="Kurbessoian T."/>
            <person name="Berby B."/>
            <person name="Fontaine J."/>
            <person name="Livny J."/>
            <person name="Gnirke A."/>
            <person name="Stajich J.E."/>
            <person name="Cuomo C.A."/>
        </authorList>
    </citation>
    <scope>NUCLEOTIDE SEQUENCE [LARGE SCALE GENOMIC DNA]</scope>
    <source>
        <strain evidence="4">CBS 291.66</strain>
    </source>
</reference>
<dbReference type="GO" id="GO:0005730">
    <property type="term" value="C:nucleolus"/>
    <property type="evidence" value="ECO:0007669"/>
    <property type="project" value="TreeGrafter"/>
</dbReference>